<dbReference type="PROSITE" id="PS00211">
    <property type="entry name" value="ABC_TRANSPORTER_1"/>
    <property type="match status" value="1"/>
</dbReference>
<evidence type="ECO:0000259" key="4">
    <source>
        <dbReference type="PROSITE" id="PS50893"/>
    </source>
</evidence>
<dbReference type="PANTHER" id="PTHR42788:SF13">
    <property type="entry name" value="ALIPHATIC SULFONATES IMPORT ATP-BINDING PROTEIN SSUB"/>
    <property type="match status" value="1"/>
</dbReference>
<dbReference type="PANTHER" id="PTHR42788">
    <property type="entry name" value="TAURINE IMPORT ATP-BINDING PROTEIN-RELATED"/>
    <property type="match status" value="1"/>
</dbReference>
<dbReference type="SUPFAM" id="SSF52540">
    <property type="entry name" value="P-loop containing nucleoside triphosphate hydrolases"/>
    <property type="match status" value="1"/>
</dbReference>
<reference evidence="5 6" key="1">
    <citation type="submission" date="2018-06" db="EMBL/GenBank/DDBJ databases">
        <title>Extensive metabolic versatility and redundancy in microbially diverse, dynamic hydrothermal sediments.</title>
        <authorList>
            <person name="Dombrowski N."/>
            <person name="Teske A."/>
            <person name="Baker B.J."/>
        </authorList>
    </citation>
    <scope>NUCLEOTIDE SEQUENCE [LARGE SCALE GENOMIC DNA]</scope>
    <source>
        <strain evidence="5">B36_G15</strain>
    </source>
</reference>
<dbReference type="InterPro" id="IPR027417">
    <property type="entry name" value="P-loop_NTPase"/>
</dbReference>
<dbReference type="Proteomes" id="UP000268469">
    <property type="component" value="Unassembled WGS sequence"/>
</dbReference>
<dbReference type="AlphaFoldDB" id="A0A660SH41"/>
<sequence length="249" mass="28642">MAFLKVEKVRKVFGPVVALENLNFECREGEFLCIVGPTGCGKTTLLRLIAGLELPTQGKITIREKVVSDINKEATLVFQQYSLFPWRNVIDNIGFSLEVKGVEKSKRYQRAKELISLVGLDGFERAYPYELSGGMQQRVAIARALAYGSPVLLLDEPFGALDERTRHRLQEELLAIWEKERKTIIFVTHNIDEAIFLASRILVMRDRPGRIEEEIVVSLPRPRNRRSREFIDLHIRIREILEKILIERG</sequence>
<dbReference type="FunFam" id="3.40.50.300:FF:000425">
    <property type="entry name" value="Probable ABC transporter, ATP-binding subunit"/>
    <property type="match status" value="1"/>
</dbReference>
<dbReference type="EMBL" id="QNBE01000050">
    <property type="protein sequence ID" value="RKX70129.1"/>
    <property type="molecule type" value="Genomic_DNA"/>
</dbReference>
<dbReference type="InterPro" id="IPR050166">
    <property type="entry name" value="ABC_transporter_ATP-bind"/>
</dbReference>
<dbReference type="GO" id="GO:0005524">
    <property type="term" value="F:ATP binding"/>
    <property type="evidence" value="ECO:0007669"/>
    <property type="project" value="UniProtKB-KW"/>
</dbReference>
<organism evidence="5 6">
    <name type="scientific">candidate division WOR-3 bacterium</name>
    <dbReference type="NCBI Taxonomy" id="2052148"/>
    <lineage>
        <taxon>Bacteria</taxon>
        <taxon>Bacteria division WOR-3</taxon>
    </lineage>
</organism>
<protein>
    <submittedName>
        <fullName evidence="5">Nitrate ABC transporter ATP-binding protein</fullName>
    </submittedName>
</protein>
<dbReference type="InterPro" id="IPR017871">
    <property type="entry name" value="ABC_transporter-like_CS"/>
</dbReference>
<evidence type="ECO:0000313" key="5">
    <source>
        <dbReference type="EMBL" id="RKX70129.1"/>
    </source>
</evidence>
<keyword evidence="2" id="KW-0547">Nucleotide-binding</keyword>
<dbReference type="InterPro" id="IPR003593">
    <property type="entry name" value="AAA+_ATPase"/>
</dbReference>
<dbReference type="GO" id="GO:0016887">
    <property type="term" value="F:ATP hydrolysis activity"/>
    <property type="evidence" value="ECO:0007669"/>
    <property type="project" value="InterPro"/>
</dbReference>
<feature type="domain" description="ABC transporter" evidence="4">
    <location>
        <begin position="4"/>
        <end position="231"/>
    </location>
</feature>
<keyword evidence="3 5" id="KW-0067">ATP-binding</keyword>
<evidence type="ECO:0000256" key="2">
    <source>
        <dbReference type="ARBA" id="ARBA00022741"/>
    </source>
</evidence>
<dbReference type="CDD" id="cd03293">
    <property type="entry name" value="ABC_NrtD_SsuB_transporters"/>
    <property type="match status" value="1"/>
</dbReference>
<accession>A0A660SH41</accession>
<evidence type="ECO:0000256" key="1">
    <source>
        <dbReference type="ARBA" id="ARBA00022448"/>
    </source>
</evidence>
<dbReference type="GO" id="GO:0015697">
    <property type="term" value="P:quaternary ammonium group transport"/>
    <property type="evidence" value="ECO:0007669"/>
    <property type="project" value="UniProtKB-ARBA"/>
</dbReference>
<dbReference type="Gene3D" id="3.40.50.300">
    <property type="entry name" value="P-loop containing nucleotide triphosphate hydrolases"/>
    <property type="match status" value="1"/>
</dbReference>
<comment type="caution">
    <text evidence="5">The sequence shown here is derived from an EMBL/GenBank/DDBJ whole genome shotgun (WGS) entry which is preliminary data.</text>
</comment>
<dbReference type="PROSITE" id="PS50893">
    <property type="entry name" value="ABC_TRANSPORTER_2"/>
    <property type="match status" value="1"/>
</dbReference>
<gene>
    <name evidence="5" type="ORF">DRP53_06010</name>
</gene>
<dbReference type="SMART" id="SM00382">
    <property type="entry name" value="AAA"/>
    <property type="match status" value="1"/>
</dbReference>
<dbReference type="InterPro" id="IPR003439">
    <property type="entry name" value="ABC_transporter-like_ATP-bd"/>
</dbReference>
<evidence type="ECO:0000256" key="3">
    <source>
        <dbReference type="ARBA" id="ARBA00022840"/>
    </source>
</evidence>
<name>A0A660SH41_UNCW3</name>
<evidence type="ECO:0000313" key="6">
    <source>
        <dbReference type="Proteomes" id="UP000268469"/>
    </source>
</evidence>
<keyword evidence="1" id="KW-0813">Transport</keyword>
<dbReference type="Pfam" id="PF00005">
    <property type="entry name" value="ABC_tran"/>
    <property type="match status" value="1"/>
</dbReference>
<proteinExistence type="predicted"/>